<accession>A0A8S3Q8C4</accession>
<keyword evidence="1" id="KW-0175">Coiled coil</keyword>
<protein>
    <recommendedName>
        <fullName evidence="6">DZIP3-like HEPN domain-containing protein</fullName>
    </recommendedName>
</protein>
<evidence type="ECO:0008006" key="6">
    <source>
        <dbReference type="Google" id="ProtNLM"/>
    </source>
</evidence>
<dbReference type="InterPro" id="IPR027417">
    <property type="entry name" value="P-loop_NTPase"/>
</dbReference>
<reference evidence="4" key="1">
    <citation type="submission" date="2021-03" db="EMBL/GenBank/DDBJ databases">
        <authorList>
            <person name="Bekaert M."/>
        </authorList>
    </citation>
    <scope>NUCLEOTIDE SEQUENCE</scope>
</reference>
<dbReference type="OrthoDB" id="6149069at2759"/>
<dbReference type="InterPro" id="IPR041249">
    <property type="entry name" value="HEPN_DZIP3"/>
</dbReference>
<evidence type="ECO:0000259" key="3">
    <source>
        <dbReference type="Pfam" id="PF20720"/>
    </source>
</evidence>
<dbReference type="EMBL" id="CAJPWZ010000455">
    <property type="protein sequence ID" value="CAG2192885.1"/>
    <property type="molecule type" value="Genomic_DNA"/>
</dbReference>
<dbReference type="Pfam" id="PF18738">
    <property type="entry name" value="HEPN_DZIP3"/>
    <property type="match status" value="1"/>
</dbReference>
<name>A0A8S3Q8C4_MYTED</name>
<evidence type="ECO:0000313" key="4">
    <source>
        <dbReference type="EMBL" id="CAG2192885.1"/>
    </source>
</evidence>
<dbReference type="SUPFAM" id="SSF52540">
    <property type="entry name" value="P-loop containing nucleoside triphosphate hydrolases"/>
    <property type="match status" value="1"/>
</dbReference>
<comment type="caution">
    <text evidence="4">The sequence shown here is derived from an EMBL/GenBank/DDBJ whole genome shotgun (WGS) entry which is preliminary data.</text>
</comment>
<evidence type="ECO:0000256" key="1">
    <source>
        <dbReference type="SAM" id="Coils"/>
    </source>
</evidence>
<organism evidence="4 5">
    <name type="scientific">Mytilus edulis</name>
    <name type="common">Blue mussel</name>
    <dbReference type="NCBI Taxonomy" id="6550"/>
    <lineage>
        <taxon>Eukaryota</taxon>
        <taxon>Metazoa</taxon>
        <taxon>Spiralia</taxon>
        <taxon>Lophotrochozoa</taxon>
        <taxon>Mollusca</taxon>
        <taxon>Bivalvia</taxon>
        <taxon>Autobranchia</taxon>
        <taxon>Pteriomorphia</taxon>
        <taxon>Mytilida</taxon>
        <taxon>Mytiloidea</taxon>
        <taxon>Mytilidae</taxon>
        <taxon>Mytilinae</taxon>
        <taxon>Mytilus</taxon>
    </lineage>
</organism>
<dbReference type="Proteomes" id="UP000683360">
    <property type="component" value="Unassembled WGS sequence"/>
</dbReference>
<evidence type="ECO:0000259" key="2">
    <source>
        <dbReference type="Pfam" id="PF18738"/>
    </source>
</evidence>
<dbReference type="Pfam" id="PF20720">
    <property type="entry name" value="nSTAND3"/>
    <property type="match status" value="1"/>
</dbReference>
<dbReference type="AlphaFoldDB" id="A0A8S3Q8C4"/>
<keyword evidence="5" id="KW-1185">Reference proteome</keyword>
<proteinExistence type="predicted"/>
<gene>
    <name evidence="4" type="ORF">MEDL_8024</name>
</gene>
<sequence>MNEEKQNFLRLFCLVNDIGTNAARVKFDVIFPPNSLITTLNNGKSHINMLYFNKKLAQSQRDILYPPSGGITSSKLYDITLMVCLLRHLYNYRKPINGLDQLPPHTETFPEADFARIKFYRNKLAHVSSNEIDNTYYTTSWKDITEAIYRLGGQAFMSLCEDLAGSEMTKITEGDVKRLREENQSLKEEIINFNSHDIVETCAMVEALEKENTFISTPILDVGLEFLNKRGVVLITGMAGIGKTRNCFNLMNMFCSETEFKYQMIKLENIIEWDELIDLDKNYIVFIDDIFGKTNANYDKEIHGKILSKVYAFVQKGNIKVIVSTRDTVKRQCQDFIGSHPRLFQNCEIDLNTEPFQMNVEQKHSTGSIILNNIEIHDIASSNFVIGFPQAVIMFVHNKKYITLGTAFFSRPDEQTLEDINDIRRQGHQNDDLKIQYSLLVLTVLNDNCFDLSHADAITKVNEIIPTIYGDSINMIKITQLDLIDSFHTLQGRFFQKHQHIAMFEHQLLFESVLVSFGQIEMSKIIPVASFEFICEMMRTKEYISKEGEVVLLVPEKFTHILGKRISYLIHKGDFDIDKKTLCKTKLTESIYLLCAYGEADMVDQTINFAHKYCIPVSHEYLIAGYEFGGNFISIYQCIERAFLFSNLSVLRWLFSKYTFNINEFIESMFTRKTYPPPPLESLKWLTTSQNLDKRIVLKLSIRNNFEYIADFFWDESVMLPSELLHLFIECCKNRIYNMIPWMIGRVKVNRYNAACAIRYLLENRFPFLDVSHEKQIVKIMKIFFQEFDLSLADIKTTIKLASENGFFEVVVFLLLGKWSPYNFDLPAIFNEACEYCNMDMVQWMLGFVERRCLNFNTAFLKACGGNNGLELAEWVLSNDDTSVVDYKSCLIWLSSFRTNSTITYLSAEVNNRATNDNLTVVTSDDTIQTKQIKLVSFILKNQNHESLCIAESMQNAIENDNKCIINLLLDKCDHRYFDMQKVVEGLCRLAHTDIVKSILDKGSNKTLNMNLAMILTCAGDFRNRKNKQQRIDLIDYLWNHFDKKLYDLNKVIDVSLEYQSFYIIEWILDNIDQDLYDINQIMLISCRSAYIDLVKYLINEFEFF</sequence>
<feature type="coiled-coil region" evidence="1">
    <location>
        <begin position="169"/>
        <end position="196"/>
    </location>
</feature>
<dbReference type="InterPro" id="IPR049050">
    <property type="entry name" value="nSTAND3"/>
</dbReference>
<feature type="domain" description="Novel STAND NTPase 3" evidence="3">
    <location>
        <begin position="214"/>
        <end position="363"/>
    </location>
</feature>
<feature type="domain" description="DZIP3-like HEPN" evidence="2">
    <location>
        <begin position="34"/>
        <end position="171"/>
    </location>
</feature>
<evidence type="ECO:0000313" key="5">
    <source>
        <dbReference type="Proteomes" id="UP000683360"/>
    </source>
</evidence>